<proteinExistence type="predicted"/>
<protein>
    <submittedName>
        <fullName evidence="1">Uncharacterized protein</fullName>
    </submittedName>
</protein>
<evidence type="ECO:0000313" key="1">
    <source>
        <dbReference type="EMBL" id="RAK88082.1"/>
    </source>
</evidence>
<organism evidence="1 2">
    <name type="scientific">Aspergillus costaricaensis CBS 115574</name>
    <dbReference type="NCBI Taxonomy" id="1448317"/>
    <lineage>
        <taxon>Eukaryota</taxon>
        <taxon>Fungi</taxon>
        <taxon>Dikarya</taxon>
        <taxon>Ascomycota</taxon>
        <taxon>Pezizomycotina</taxon>
        <taxon>Eurotiomycetes</taxon>
        <taxon>Eurotiomycetidae</taxon>
        <taxon>Eurotiales</taxon>
        <taxon>Aspergillaceae</taxon>
        <taxon>Aspergillus</taxon>
        <taxon>Aspergillus subgen. Circumdati</taxon>
    </lineage>
</organism>
<name>A0ACD1ICD9_9EURO</name>
<reference evidence="1" key="1">
    <citation type="submission" date="2018-02" db="EMBL/GenBank/DDBJ databases">
        <title>The genomes of Aspergillus section Nigri reveals drivers in fungal speciation.</title>
        <authorList>
            <consortium name="DOE Joint Genome Institute"/>
            <person name="Vesth T.C."/>
            <person name="Nybo J."/>
            <person name="Theobald S."/>
            <person name="Brandl J."/>
            <person name="Frisvad J.C."/>
            <person name="Nielsen K.F."/>
            <person name="Lyhne E.K."/>
            <person name="Kogle M.E."/>
            <person name="Kuo A."/>
            <person name="Riley R."/>
            <person name="Clum A."/>
            <person name="Nolan M."/>
            <person name="Lipzen A."/>
            <person name="Salamov A."/>
            <person name="Henrissat B."/>
            <person name="Wiebenga A."/>
            <person name="De vries R.P."/>
            <person name="Grigoriev I.V."/>
            <person name="Mortensen U.H."/>
            <person name="Andersen M.R."/>
            <person name="Baker S.E."/>
        </authorList>
    </citation>
    <scope>NUCLEOTIDE SEQUENCE</scope>
    <source>
        <strain evidence="1">CBS 115574</strain>
    </source>
</reference>
<accession>A0ACD1ICD9</accession>
<dbReference type="Proteomes" id="UP000249748">
    <property type="component" value="Unassembled WGS sequence"/>
</dbReference>
<gene>
    <name evidence="1" type="ORF">BO79DRAFT_20911</name>
</gene>
<dbReference type="EMBL" id="KZ824552">
    <property type="protein sequence ID" value="RAK88082.1"/>
    <property type="molecule type" value="Genomic_DNA"/>
</dbReference>
<keyword evidence="2" id="KW-1185">Reference proteome</keyword>
<evidence type="ECO:0000313" key="2">
    <source>
        <dbReference type="Proteomes" id="UP000249748"/>
    </source>
</evidence>
<sequence length="163" mass="18316">MISSFPSSLASPREGFPEFHRAATWDNLDFYLTYGMWMVDVTGECAHAFTIYSLGKSFIACLNCLQCYPLRVCLVESVVLLQGTVRCRRCTTLHLIAGPPIGDTHGPSNVRGYFVASLSRYDHNRSPASGYRKSACSSRNPIHRFRNPLPLWRTVNVNDLPTK</sequence>